<proteinExistence type="predicted"/>
<name>A0A8H3MA98_9GLOM</name>
<dbReference type="EMBL" id="BLAL01000324">
    <property type="protein sequence ID" value="GET03648.1"/>
    <property type="molecule type" value="Genomic_DNA"/>
</dbReference>
<dbReference type="OrthoDB" id="10350179at2759"/>
<dbReference type="Pfam" id="PF00075">
    <property type="entry name" value="RNase_H"/>
    <property type="match status" value="1"/>
</dbReference>
<accession>A0A8H3MA98</accession>
<gene>
    <name evidence="2" type="ORF">RCL2_002997600</name>
</gene>
<reference evidence="2" key="1">
    <citation type="submission" date="2019-10" db="EMBL/GenBank/DDBJ databases">
        <title>Conservation and host-specific expression of non-tandemly repeated heterogenous ribosome RNA gene in arbuscular mycorrhizal fungi.</title>
        <authorList>
            <person name="Maeda T."/>
            <person name="Kobayashi Y."/>
            <person name="Nakagawa T."/>
            <person name="Ezawa T."/>
            <person name="Yamaguchi K."/>
            <person name="Bino T."/>
            <person name="Nishimoto Y."/>
            <person name="Shigenobu S."/>
            <person name="Kawaguchi M."/>
        </authorList>
    </citation>
    <scope>NUCLEOTIDE SEQUENCE</scope>
    <source>
        <strain evidence="2">HR1</strain>
    </source>
</reference>
<evidence type="ECO:0000313" key="2">
    <source>
        <dbReference type="EMBL" id="GET03648.1"/>
    </source>
</evidence>
<evidence type="ECO:0000313" key="3">
    <source>
        <dbReference type="Proteomes" id="UP000615446"/>
    </source>
</evidence>
<organism evidence="2 3">
    <name type="scientific">Rhizophagus clarus</name>
    <dbReference type="NCBI Taxonomy" id="94130"/>
    <lineage>
        <taxon>Eukaryota</taxon>
        <taxon>Fungi</taxon>
        <taxon>Fungi incertae sedis</taxon>
        <taxon>Mucoromycota</taxon>
        <taxon>Glomeromycotina</taxon>
        <taxon>Glomeromycetes</taxon>
        <taxon>Glomerales</taxon>
        <taxon>Glomeraceae</taxon>
        <taxon>Rhizophagus</taxon>
    </lineage>
</organism>
<dbReference type="AlphaFoldDB" id="A0A8H3MA98"/>
<dbReference type="InterPro" id="IPR036397">
    <property type="entry name" value="RNaseH_sf"/>
</dbReference>
<dbReference type="Gene3D" id="3.30.420.10">
    <property type="entry name" value="Ribonuclease H-like superfamily/Ribonuclease H"/>
    <property type="match status" value="1"/>
</dbReference>
<dbReference type="GO" id="GO:0003676">
    <property type="term" value="F:nucleic acid binding"/>
    <property type="evidence" value="ECO:0007669"/>
    <property type="project" value="InterPro"/>
</dbReference>
<sequence length="346" mass="40160">MFLDQIIQPDSAFFKSWNEIKNSLHNKKGPIPLWYKHMINQYTLNPNNLRLNFDLPHLPQQTLHVKRLKKGFNSPNQTICPRNSWAHFWSPSVKDTTYGKILSKDNHNPNSPMMIMEHWVLCPIIDNSNDTREHTPNSRPNFLQPCKGCSLHYPYYIADLRPKTTERHTKKRVQTTQSHHSLRILAYNDYLRTHQLLDIESYRTFDNISLSSNFILNRYPLTFLHHFFLLSSDTVVTLFNFYETLSSFSLDTIIEIYTDGACNLEQRQDITMGIGWHITQPSTPLPITFSGSCKHFPSSTKAEAYAICTALLICPPRSKVNIYTDSLCCINTFHTITNALPHQDDN</sequence>
<dbReference type="GO" id="GO:0004523">
    <property type="term" value="F:RNA-DNA hybrid ribonuclease activity"/>
    <property type="evidence" value="ECO:0007669"/>
    <property type="project" value="InterPro"/>
</dbReference>
<comment type="caution">
    <text evidence="2">The sequence shown here is derived from an EMBL/GenBank/DDBJ whole genome shotgun (WGS) entry which is preliminary data.</text>
</comment>
<dbReference type="PROSITE" id="PS50879">
    <property type="entry name" value="RNASE_H_1"/>
    <property type="match status" value="1"/>
</dbReference>
<dbReference type="Proteomes" id="UP000615446">
    <property type="component" value="Unassembled WGS sequence"/>
</dbReference>
<dbReference type="InterPro" id="IPR002156">
    <property type="entry name" value="RNaseH_domain"/>
</dbReference>
<evidence type="ECO:0000259" key="1">
    <source>
        <dbReference type="PROSITE" id="PS50879"/>
    </source>
</evidence>
<dbReference type="SUPFAM" id="SSF53098">
    <property type="entry name" value="Ribonuclease H-like"/>
    <property type="match status" value="1"/>
</dbReference>
<feature type="domain" description="RNase H type-1" evidence="1">
    <location>
        <begin position="250"/>
        <end position="346"/>
    </location>
</feature>
<protein>
    <submittedName>
        <fullName evidence="2">Ribonuclease H-like domain-containing protein</fullName>
    </submittedName>
</protein>
<dbReference type="InterPro" id="IPR012337">
    <property type="entry name" value="RNaseH-like_sf"/>
</dbReference>